<evidence type="ECO:0000313" key="2">
    <source>
        <dbReference type="Proteomes" id="UP001596417"/>
    </source>
</evidence>
<gene>
    <name evidence="1" type="ORF">ACFQL7_22550</name>
</gene>
<keyword evidence="2" id="KW-1185">Reference proteome</keyword>
<dbReference type="Proteomes" id="UP001596417">
    <property type="component" value="Unassembled WGS sequence"/>
</dbReference>
<accession>A0ABD5YWM0</accession>
<dbReference type="SUPFAM" id="SSF159275">
    <property type="entry name" value="PA1994-like"/>
    <property type="match status" value="1"/>
</dbReference>
<dbReference type="AlphaFoldDB" id="A0ABD5YWM0"/>
<protein>
    <submittedName>
        <fullName evidence="1">Glycolipid-binding domain-containing protein</fullName>
    </submittedName>
</protein>
<proteinExistence type="predicted"/>
<dbReference type="EMBL" id="JBHTAX010000004">
    <property type="protein sequence ID" value="MFC7192317.1"/>
    <property type="molecule type" value="Genomic_DNA"/>
</dbReference>
<name>A0ABD5YWM0_9EURY</name>
<dbReference type="InterPro" id="IPR009467">
    <property type="entry name" value="Glycolipid-bd_prot_put"/>
</dbReference>
<sequence>MNRDVYWTPTVGVGIESLHLIEDSAGVDVESVVVGSAEDESFRIRYEIECDRRYRVRRVEVATLDRESASISLRADTEGNWTNGNGGPMTILDGCTDVDISVTPFTNTLPIRRLELNQGESTEIETVYISVPDLHVETAIQKYTCLDPLDQDSGRYRYESVTSGFTAELPVDADGLVTDYPDLFDRVSPPE</sequence>
<comment type="caution">
    <text evidence="1">The sequence shown here is derived from an EMBL/GenBank/DDBJ whole genome shotgun (WGS) entry which is preliminary data.</text>
</comment>
<evidence type="ECO:0000313" key="1">
    <source>
        <dbReference type="EMBL" id="MFC7192317.1"/>
    </source>
</evidence>
<dbReference type="GeneID" id="76201994"/>
<organism evidence="1 2">
    <name type="scientific">Halocatena marina</name>
    <dbReference type="NCBI Taxonomy" id="2934937"/>
    <lineage>
        <taxon>Archaea</taxon>
        <taxon>Methanobacteriati</taxon>
        <taxon>Methanobacteriota</taxon>
        <taxon>Stenosarchaea group</taxon>
        <taxon>Halobacteria</taxon>
        <taxon>Halobacteriales</taxon>
        <taxon>Natronomonadaceae</taxon>
        <taxon>Halocatena</taxon>
    </lineage>
</organism>
<reference evidence="1 2" key="1">
    <citation type="journal article" date="2019" name="Int. J. Syst. Evol. Microbiol.">
        <title>The Global Catalogue of Microorganisms (GCM) 10K type strain sequencing project: providing services to taxonomists for standard genome sequencing and annotation.</title>
        <authorList>
            <consortium name="The Broad Institute Genomics Platform"/>
            <consortium name="The Broad Institute Genome Sequencing Center for Infectious Disease"/>
            <person name="Wu L."/>
            <person name="Ma J."/>
        </authorList>
    </citation>
    <scope>NUCLEOTIDE SEQUENCE [LARGE SCALE GENOMIC DNA]</scope>
    <source>
        <strain evidence="1 2">RDMS1</strain>
    </source>
</reference>
<dbReference type="Pfam" id="PF06475">
    <property type="entry name" value="Glycolipid_bind"/>
    <property type="match status" value="1"/>
</dbReference>
<dbReference type="RefSeq" id="WP_264556341.1">
    <property type="nucleotide sequence ID" value="NZ_CP109980.1"/>
</dbReference>